<feature type="domain" description="Azaphilone pigments biosynthesis cluster protein L N-terminal" evidence="2">
    <location>
        <begin position="2"/>
        <end position="78"/>
    </location>
</feature>
<name>A0ABR3ZYW6_9LECA</name>
<evidence type="ECO:0008006" key="5">
    <source>
        <dbReference type="Google" id="ProtNLM"/>
    </source>
</evidence>
<dbReference type="InterPro" id="IPR031348">
    <property type="entry name" value="PigL_N"/>
</dbReference>
<evidence type="ECO:0000259" key="1">
    <source>
        <dbReference type="Pfam" id="PF17046"/>
    </source>
</evidence>
<accession>A0ABR3ZYW6</accession>
<evidence type="ECO:0000259" key="2">
    <source>
        <dbReference type="Pfam" id="PF17111"/>
    </source>
</evidence>
<dbReference type="Pfam" id="PF17046">
    <property type="entry name" value="Ses_B"/>
    <property type="match status" value="1"/>
</dbReference>
<evidence type="ECO:0000313" key="3">
    <source>
        <dbReference type="EMBL" id="KAL2038825.1"/>
    </source>
</evidence>
<dbReference type="InterPro" id="IPR031469">
    <property type="entry name" value="SesB_dom"/>
</dbReference>
<dbReference type="Pfam" id="PF17111">
    <property type="entry name" value="PigL_N"/>
    <property type="match status" value="1"/>
</dbReference>
<dbReference type="EMBL" id="JBEFKJ010000030">
    <property type="protein sequence ID" value="KAL2038825.1"/>
    <property type="molecule type" value="Genomic_DNA"/>
</dbReference>
<comment type="caution">
    <text evidence="3">The sequence shown here is derived from an EMBL/GenBank/DDBJ whole genome shotgun (WGS) entry which is preliminary data.</text>
</comment>
<protein>
    <recommendedName>
        <fullName evidence="5">Fungal N-terminal domain-containing protein</fullName>
    </recommendedName>
</protein>
<reference evidence="3 4" key="1">
    <citation type="submission" date="2024-09" db="EMBL/GenBank/DDBJ databases">
        <title>Rethinking Asexuality: The Enigmatic Case of Functional Sexual Genes in Lepraria (Stereocaulaceae).</title>
        <authorList>
            <person name="Doellman M."/>
            <person name="Sun Y."/>
            <person name="Barcenas-Pena A."/>
            <person name="Lumbsch H.T."/>
            <person name="Grewe F."/>
        </authorList>
    </citation>
    <scope>NUCLEOTIDE SEQUENCE [LARGE SCALE GENOMIC DNA]</scope>
    <source>
        <strain evidence="3 4">Mercado 3170</strain>
    </source>
</reference>
<organism evidence="3 4">
    <name type="scientific">Stereocaulon virgatum</name>
    <dbReference type="NCBI Taxonomy" id="373712"/>
    <lineage>
        <taxon>Eukaryota</taxon>
        <taxon>Fungi</taxon>
        <taxon>Dikarya</taxon>
        <taxon>Ascomycota</taxon>
        <taxon>Pezizomycotina</taxon>
        <taxon>Lecanoromycetes</taxon>
        <taxon>OSLEUM clade</taxon>
        <taxon>Lecanoromycetidae</taxon>
        <taxon>Lecanorales</taxon>
        <taxon>Lecanorineae</taxon>
        <taxon>Stereocaulaceae</taxon>
        <taxon>Stereocaulon</taxon>
    </lineage>
</organism>
<evidence type="ECO:0000313" key="4">
    <source>
        <dbReference type="Proteomes" id="UP001590950"/>
    </source>
</evidence>
<sequence length="239" mass="26137">MAEPIGVTAGLLGIATFAFQTSKAVYDLVNSIQKAPQTIRDLKSELLALDPILSSIHKVVTSDASKFEDIRYPLHQCGPARIVQSHDWTRTEPFTLANTVLTTEAVDEMKRDIYNTINQTEPDLEVQIEEVTEGLDSLAIKASSISHDQHTQSDGDSSLQVLERQKSVFEEDRLALEAEKKAIEQSQQACKTARQWLAEAALQLGSGSVHVNFSGANNSGFQLGQNTGVISNLQWGAQS</sequence>
<gene>
    <name evidence="3" type="ORF">N7G274_008583</name>
</gene>
<dbReference type="Proteomes" id="UP001590950">
    <property type="component" value="Unassembled WGS sequence"/>
</dbReference>
<proteinExistence type="predicted"/>
<feature type="domain" description="Fungal death-pathway protein SesB" evidence="1">
    <location>
        <begin position="207"/>
        <end position="231"/>
    </location>
</feature>
<keyword evidence="4" id="KW-1185">Reference proteome</keyword>